<evidence type="ECO:0000313" key="12">
    <source>
        <dbReference type="Proteomes" id="UP000445000"/>
    </source>
</evidence>
<dbReference type="GO" id="GO:0000156">
    <property type="term" value="F:phosphorelay response regulator activity"/>
    <property type="evidence" value="ECO:0007669"/>
    <property type="project" value="InterPro"/>
</dbReference>
<evidence type="ECO:0000256" key="8">
    <source>
        <dbReference type="PROSITE-ProRule" id="PRU00169"/>
    </source>
</evidence>
<keyword evidence="12" id="KW-1185">Reference proteome</keyword>
<evidence type="ECO:0000256" key="2">
    <source>
        <dbReference type="ARBA" id="ARBA00022500"/>
    </source>
</evidence>
<dbReference type="Proteomes" id="UP000445000">
    <property type="component" value="Unassembled WGS sequence"/>
</dbReference>
<evidence type="ECO:0000256" key="4">
    <source>
        <dbReference type="ARBA" id="ARBA00022801"/>
    </source>
</evidence>
<evidence type="ECO:0000256" key="5">
    <source>
        <dbReference type="ARBA" id="ARBA00048267"/>
    </source>
</evidence>
<dbReference type="EC" id="3.5.1.44" evidence="6"/>
<dbReference type="PROSITE" id="PS50110">
    <property type="entry name" value="RESPONSE_REGULATORY"/>
    <property type="match status" value="1"/>
</dbReference>
<dbReference type="InterPro" id="IPR035909">
    <property type="entry name" value="CheB_C"/>
</dbReference>
<proteinExistence type="inferred from homology"/>
<dbReference type="SUPFAM" id="SSF52738">
    <property type="entry name" value="Methylesterase CheB, C-terminal domain"/>
    <property type="match status" value="1"/>
</dbReference>
<dbReference type="CDD" id="cd17541">
    <property type="entry name" value="REC_CheB-like"/>
    <property type="match status" value="1"/>
</dbReference>
<evidence type="ECO:0000256" key="7">
    <source>
        <dbReference type="PROSITE-ProRule" id="PRU00050"/>
    </source>
</evidence>
<dbReference type="PANTHER" id="PTHR42872:SF6">
    <property type="entry name" value="PROTEIN-GLUTAMATE METHYLESTERASE_PROTEIN-GLUTAMINE GLUTAMINASE"/>
    <property type="match status" value="1"/>
</dbReference>
<accession>A0A829YIK3</accession>
<sequence>MAIKLLIVDDSALVRKLLSEMLSKDREIEIVGTATDPYAAREKIKQLNPDVITLDVEMPRMDGVTFLENLMRLRPMPVVMVSSLTAKGADVTLRALELGAIDFVTKPKVDLAGSLEKYADELIAKVKVASKARVNARVSSPKPTVSASLHAEQRRSADAVLPAGGGKRFLRTTDRIIAIGASTGGTEAIREVLESLPPDAPAVVISQHIPAAFSKPFAERMNRCSPMSVCEAADGQYILPGHVYIAPGDQHLLIERDGARYRCKLSNGPHVNRHRPSVDVMFRSVAQNVGPNAVGVILTGMGDDGARGLKEMLEAGAPTIAQDEATSVVWGMPGAAVKLGSAQHVLPLHRVASEVLHLTADQPNSKAAHG</sequence>
<dbReference type="SMART" id="SM00448">
    <property type="entry name" value="REC"/>
    <property type="match status" value="1"/>
</dbReference>
<gene>
    <name evidence="11" type="primary">cheB1</name>
    <name evidence="6" type="synonym">cheB</name>
    <name evidence="11" type="ORF">GCM10011487_51650</name>
</gene>
<dbReference type="GO" id="GO:0008984">
    <property type="term" value="F:protein-glutamate methylesterase activity"/>
    <property type="evidence" value="ECO:0007669"/>
    <property type="project" value="UniProtKB-UniRule"/>
</dbReference>
<dbReference type="EC" id="3.1.1.61" evidence="6"/>
<dbReference type="PANTHER" id="PTHR42872">
    <property type="entry name" value="PROTEIN-GLUTAMATE METHYLESTERASE/PROTEIN-GLUTAMINE GLUTAMINASE"/>
    <property type="match status" value="1"/>
</dbReference>
<comment type="PTM">
    <text evidence="6">Phosphorylated by CheA. Phosphorylation of the N-terminal regulatory domain activates the methylesterase activity.</text>
</comment>
<comment type="similarity">
    <text evidence="6">Belongs to the CheB family.</text>
</comment>
<organism evidence="11 12">
    <name type="scientific">Steroidobacter agaridevorans</name>
    <dbReference type="NCBI Taxonomy" id="2695856"/>
    <lineage>
        <taxon>Bacteria</taxon>
        <taxon>Pseudomonadati</taxon>
        <taxon>Pseudomonadota</taxon>
        <taxon>Gammaproteobacteria</taxon>
        <taxon>Steroidobacterales</taxon>
        <taxon>Steroidobacteraceae</taxon>
        <taxon>Steroidobacter</taxon>
    </lineage>
</organism>
<comment type="domain">
    <text evidence="6">Contains a C-terminal catalytic domain, and an N-terminal region which modulates catalytic activity.</text>
</comment>
<dbReference type="AlphaFoldDB" id="A0A829YIK3"/>
<comment type="caution">
    <text evidence="11">The sequence shown here is derived from an EMBL/GenBank/DDBJ whole genome shotgun (WGS) entry which is preliminary data.</text>
</comment>
<dbReference type="Pfam" id="PF01339">
    <property type="entry name" value="CheB_methylest"/>
    <property type="match status" value="1"/>
</dbReference>
<feature type="active site" evidence="6 7">
    <location>
        <position position="182"/>
    </location>
</feature>
<keyword evidence="3 6" id="KW-0597">Phosphoprotein</keyword>
<evidence type="ECO:0000256" key="6">
    <source>
        <dbReference type="HAMAP-Rule" id="MF_00099"/>
    </source>
</evidence>
<dbReference type="Pfam" id="PF00072">
    <property type="entry name" value="Response_reg"/>
    <property type="match status" value="1"/>
</dbReference>
<protein>
    <recommendedName>
        <fullName evidence="6">Protein-glutamate methylesterase/protein-glutamine glutaminase</fullName>
        <ecNumber evidence="6">3.1.1.61</ecNumber>
        <ecNumber evidence="6">3.5.1.44</ecNumber>
    </recommendedName>
</protein>
<dbReference type="FunFam" id="3.40.50.2300:FF:000060">
    <property type="entry name" value="Protein-glutamate methylesterase/protein-glutamine glutaminase"/>
    <property type="match status" value="1"/>
</dbReference>
<evidence type="ECO:0000256" key="3">
    <source>
        <dbReference type="ARBA" id="ARBA00022553"/>
    </source>
</evidence>
<keyword evidence="4 6" id="KW-0378">Hydrolase</keyword>
<dbReference type="InterPro" id="IPR000673">
    <property type="entry name" value="Sig_transdc_resp-reg_Me-estase"/>
</dbReference>
<evidence type="ECO:0000256" key="1">
    <source>
        <dbReference type="ARBA" id="ARBA00022490"/>
    </source>
</evidence>
<dbReference type="Gene3D" id="3.40.50.2300">
    <property type="match status" value="1"/>
</dbReference>
<dbReference type="PIRSF" id="PIRSF000876">
    <property type="entry name" value="RR_chemtxs_CheB"/>
    <property type="match status" value="1"/>
</dbReference>
<comment type="catalytic activity">
    <reaction evidence="5 6">
        <text>[protein]-L-glutamate 5-O-methyl ester + H2O = L-glutamyl-[protein] + methanol + H(+)</text>
        <dbReference type="Rhea" id="RHEA:23236"/>
        <dbReference type="Rhea" id="RHEA-COMP:10208"/>
        <dbReference type="Rhea" id="RHEA-COMP:10311"/>
        <dbReference type="ChEBI" id="CHEBI:15377"/>
        <dbReference type="ChEBI" id="CHEBI:15378"/>
        <dbReference type="ChEBI" id="CHEBI:17790"/>
        <dbReference type="ChEBI" id="CHEBI:29973"/>
        <dbReference type="ChEBI" id="CHEBI:82795"/>
        <dbReference type="EC" id="3.1.1.61"/>
    </reaction>
</comment>
<name>A0A829YIK3_9GAMM</name>
<keyword evidence="2 6" id="KW-0145">Chemotaxis</keyword>
<dbReference type="RefSeq" id="WP_161814766.1">
    <property type="nucleotide sequence ID" value="NZ_BLJN01000005.1"/>
</dbReference>
<comment type="catalytic activity">
    <reaction evidence="6">
        <text>L-glutaminyl-[protein] + H2O = L-glutamyl-[protein] + NH4(+)</text>
        <dbReference type="Rhea" id="RHEA:16441"/>
        <dbReference type="Rhea" id="RHEA-COMP:10207"/>
        <dbReference type="Rhea" id="RHEA-COMP:10208"/>
        <dbReference type="ChEBI" id="CHEBI:15377"/>
        <dbReference type="ChEBI" id="CHEBI:28938"/>
        <dbReference type="ChEBI" id="CHEBI:29973"/>
        <dbReference type="ChEBI" id="CHEBI:30011"/>
        <dbReference type="EC" id="3.5.1.44"/>
    </reaction>
</comment>
<dbReference type="GO" id="GO:0006935">
    <property type="term" value="P:chemotaxis"/>
    <property type="evidence" value="ECO:0007669"/>
    <property type="project" value="UniProtKB-UniRule"/>
</dbReference>
<dbReference type="NCBIfam" id="NF009206">
    <property type="entry name" value="PRK12555.1"/>
    <property type="match status" value="1"/>
</dbReference>
<dbReference type="GO" id="GO:0050568">
    <property type="term" value="F:protein-glutamine glutaminase activity"/>
    <property type="evidence" value="ECO:0007669"/>
    <property type="project" value="UniProtKB-UniRule"/>
</dbReference>
<evidence type="ECO:0000259" key="9">
    <source>
        <dbReference type="PROSITE" id="PS50110"/>
    </source>
</evidence>
<dbReference type="EMBL" id="BLJN01000005">
    <property type="protein sequence ID" value="GFE83165.1"/>
    <property type="molecule type" value="Genomic_DNA"/>
</dbReference>
<feature type="active site" evidence="6 7">
    <location>
        <position position="304"/>
    </location>
</feature>
<comment type="subcellular location">
    <subcellularLocation>
        <location evidence="6">Cytoplasm</location>
    </subcellularLocation>
</comment>
<comment type="function">
    <text evidence="6">Involved in chemotaxis. Part of a chemotaxis signal transduction system that modulates chemotaxis in response to various stimuli. Catalyzes the demethylation of specific methylglutamate residues introduced into the chemoreceptors (methyl-accepting chemotaxis proteins or MCP) by CheR. Also mediates the irreversible deamidation of specific glutamine residues to glutamic acid.</text>
</comment>
<dbReference type="PROSITE" id="PS50122">
    <property type="entry name" value="CHEB"/>
    <property type="match status" value="1"/>
</dbReference>
<keyword evidence="1 6" id="KW-0963">Cytoplasm</keyword>
<evidence type="ECO:0000313" key="11">
    <source>
        <dbReference type="EMBL" id="GFE83165.1"/>
    </source>
</evidence>
<feature type="active site" evidence="6 7">
    <location>
        <position position="208"/>
    </location>
</feature>
<dbReference type="InterPro" id="IPR011006">
    <property type="entry name" value="CheY-like_superfamily"/>
</dbReference>
<dbReference type="InterPro" id="IPR008248">
    <property type="entry name" value="CheB-like"/>
</dbReference>
<dbReference type="InterPro" id="IPR001789">
    <property type="entry name" value="Sig_transdc_resp-reg_receiver"/>
</dbReference>
<feature type="domain" description="Response regulatory" evidence="9">
    <location>
        <begin position="4"/>
        <end position="121"/>
    </location>
</feature>
<dbReference type="Gene3D" id="3.40.50.180">
    <property type="entry name" value="Methylesterase CheB, C-terminal domain"/>
    <property type="match status" value="1"/>
</dbReference>
<reference evidence="12" key="1">
    <citation type="submission" date="2020-01" db="EMBL/GenBank/DDBJ databases">
        <title>'Steroidobacter agaridevorans' sp. nov., agar-degrading bacteria isolated from rhizosphere soils.</title>
        <authorList>
            <person name="Ikenaga M."/>
            <person name="Kataoka M."/>
            <person name="Murouchi A."/>
            <person name="Katsuragi S."/>
            <person name="Sakai M."/>
        </authorList>
    </citation>
    <scope>NUCLEOTIDE SEQUENCE [LARGE SCALE GENOMIC DNA]</scope>
    <source>
        <strain evidence="12">YU21-B</strain>
    </source>
</reference>
<dbReference type="SUPFAM" id="SSF52172">
    <property type="entry name" value="CheY-like"/>
    <property type="match status" value="1"/>
</dbReference>
<dbReference type="CDD" id="cd16432">
    <property type="entry name" value="CheB_Rec"/>
    <property type="match status" value="1"/>
</dbReference>
<dbReference type="HAMAP" id="MF_00099">
    <property type="entry name" value="CheB_chemtxs"/>
    <property type="match status" value="1"/>
</dbReference>
<feature type="modified residue" description="4-aspartylphosphate" evidence="6 8">
    <location>
        <position position="55"/>
    </location>
</feature>
<feature type="domain" description="CheB-type methylesterase" evidence="10">
    <location>
        <begin position="170"/>
        <end position="356"/>
    </location>
</feature>
<dbReference type="GO" id="GO:0005737">
    <property type="term" value="C:cytoplasm"/>
    <property type="evidence" value="ECO:0007669"/>
    <property type="project" value="UniProtKB-SubCell"/>
</dbReference>
<dbReference type="NCBIfam" id="NF001965">
    <property type="entry name" value="PRK00742.1"/>
    <property type="match status" value="1"/>
</dbReference>
<evidence type="ECO:0000259" key="10">
    <source>
        <dbReference type="PROSITE" id="PS50122"/>
    </source>
</evidence>